<dbReference type="EMBL" id="CM047904">
    <property type="protein sequence ID" value="KAJ0091451.1"/>
    <property type="molecule type" value="Genomic_DNA"/>
</dbReference>
<accession>A0ACC1AXM8</accession>
<reference evidence="2" key="1">
    <citation type="journal article" date="2023" name="G3 (Bethesda)">
        <title>Genome assembly and association tests identify interacting loci associated with vigor, precocity, and sex in interspecific pistachio rootstocks.</title>
        <authorList>
            <person name="Palmer W."/>
            <person name="Jacygrad E."/>
            <person name="Sagayaradj S."/>
            <person name="Cavanaugh K."/>
            <person name="Han R."/>
            <person name="Bertier L."/>
            <person name="Beede B."/>
            <person name="Kafkas S."/>
            <person name="Golino D."/>
            <person name="Preece J."/>
            <person name="Michelmore R."/>
        </authorList>
    </citation>
    <scope>NUCLEOTIDE SEQUENCE [LARGE SCALE GENOMIC DNA]</scope>
</reference>
<sequence length="493" mass="54724">MASLDEETAKAVLRQVEFYFSDSNIPTDEFLRKKMSESQDALVSLALICSFKKMKDHLKLGNVKAEDMPEDTLKAVAETLKKSTSLKLSEDGRLSKPLTDALFRFEEILHSIWKKVGRVAELPKAEEMKEQLDGRTIAASPLEYDVNREDVSSFFSQYAKVNSVRLPRHVADKRLFCGTALIEFSTEEDAENVLKQSLVYAGVDLELKPKKDFDEERAKEVEEVEKFRPHMGSSRKNNSNSEANYPKGLIVAFTLKNTVAGDKNGTHEPANEAKKVNGELDSSENATEENEQKADNEDGEKSSEGSMEKGEEKEEKSAVATYKDDMNVVMREDLKGVFKKFGTVKFIDFKIGAESGYIRFEEPEGAQKARAAAVLAKEGGLIVKNFIAILEPVTDITSCDTEGGGILPLCSQVRLKRNTGAYFEVIKNDTVKIRVVTTEEGEGNTIEVGSTLALEKMILQLVAGIKLRKSNQHESNETPESVLGLVLICMTPP</sequence>
<evidence type="ECO:0000313" key="2">
    <source>
        <dbReference type="Proteomes" id="UP001164250"/>
    </source>
</evidence>
<evidence type="ECO:0000313" key="1">
    <source>
        <dbReference type="EMBL" id="KAJ0091451.1"/>
    </source>
</evidence>
<comment type="caution">
    <text evidence="1">The sequence shown here is derived from an EMBL/GenBank/DDBJ whole genome shotgun (WGS) entry which is preliminary data.</text>
</comment>
<proteinExistence type="predicted"/>
<dbReference type="Proteomes" id="UP001164250">
    <property type="component" value="Chromosome 8"/>
</dbReference>
<name>A0ACC1AXM8_9ROSI</name>
<gene>
    <name evidence="1" type="ORF">Patl1_12885</name>
</gene>
<protein>
    <submittedName>
        <fullName evidence="1">Uncharacterized protein</fullName>
    </submittedName>
</protein>
<organism evidence="1 2">
    <name type="scientific">Pistacia atlantica</name>
    <dbReference type="NCBI Taxonomy" id="434234"/>
    <lineage>
        <taxon>Eukaryota</taxon>
        <taxon>Viridiplantae</taxon>
        <taxon>Streptophyta</taxon>
        <taxon>Embryophyta</taxon>
        <taxon>Tracheophyta</taxon>
        <taxon>Spermatophyta</taxon>
        <taxon>Magnoliopsida</taxon>
        <taxon>eudicotyledons</taxon>
        <taxon>Gunneridae</taxon>
        <taxon>Pentapetalae</taxon>
        <taxon>rosids</taxon>
        <taxon>malvids</taxon>
        <taxon>Sapindales</taxon>
        <taxon>Anacardiaceae</taxon>
        <taxon>Pistacia</taxon>
    </lineage>
</organism>
<keyword evidence="2" id="KW-1185">Reference proteome</keyword>